<name>A0A1E3VHJ9_9HYPH</name>
<evidence type="ECO:0000313" key="2">
    <source>
        <dbReference type="Proteomes" id="UP000094342"/>
    </source>
</evidence>
<organism evidence="1 2">
    <name type="scientific">Sinorhizobium alkalisoli</name>
    <dbReference type="NCBI Taxonomy" id="1752398"/>
    <lineage>
        <taxon>Bacteria</taxon>
        <taxon>Pseudomonadati</taxon>
        <taxon>Pseudomonadota</taxon>
        <taxon>Alphaproteobacteria</taxon>
        <taxon>Hyphomicrobiales</taxon>
        <taxon>Rhizobiaceae</taxon>
        <taxon>Sinorhizobium/Ensifer group</taxon>
        <taxon>Sinorhizobium</taxon>
    </lineage>
</organism>
<gene>
    <name evidence="1" type="ORF">A8M32_01870</name>
</gene>
<protein>
    <submittedName>
        <fullName evidence="1">Uncharacterized protein</fullName>
    </submittedName>
</protein>
<reference evidence="2" key="1">
    <citation type="submission" date="2016-05" db="EMBL/GenBank/DDBJ databases">
        <authorList>
            <person name="Li Y."/>
        </authorList>
    </citation>
    <scope>NUCLEOTIDE SEQUENCE [LARGE SCALE GENOMIC DNA]</scope>
    <source>
        <strain evidence="2">YIC4027</strain>
    </source>
</reference>
<proteinExistence type="predicted"/>
<comment type="caution">
    <text evidence="1">The sequence shown here is derived from an EMBL/GenBank/DDBJ whole genome shotgun (WGS) entry which is preliminary data.</text>
</comment>
<accession>A0A1E3VHJ9</accession>
<keyword evidence="2" id="KW-1185">Reference proteome</keyword>
<dbReference type="Proteomes" id="UP000094342">
    <property type="component" value="Unassembled WGS sequence"/>
</dbReference>
<dbReference type="EMBL" id="LYBW01000034">
    <property type="protein sequence ID" value="ODR93069.1"/>
    <property type="molecule type" value="Genomic_DNA"/>
</dbReference>
<evidence type="ECO:0000313" key="1">
    <source>
        <dbReference type="EMBL" id="ODR93069.1"/>
    </source>
</evidence>
<sequence length="61" mass="6571">MQAAFMAKSFAAGLSLVALDHGGTLAAVIEISQVQWLVAALVPAIKREPSQKLDAEHRWRA</sequence>
<dbReference type="AlphaFoldDB" id="A0A1E3VHJ9"/>